<dbReference type="HAMAP" id="MF_00321">
    <property type="entry name" value="GTPase_EngB"/>
    <property type="match status" value="1"/>
</dbReference>
<keyword evidence="9" id="KW-0131">Cell cycle</keyword>
<dbReference type="InterPro" id="IPR027417">
    <property type="entry name" value="P-loop_NTPase"/>
</dbReference>
<dbReference type="GeneID" id="17089992"/>
<dbReference type="KEGG" id="gsl:Gasu_13130"/>
<dbReference type="eggNOG" id="KOG2486">
    <property type="taxonomic scope" value="Eukaryota"/>
</dbReference>
<accession>M2Y682</accession>
<dbReference type="InterPro" id="IPR006073">
    <property type="entry name" value="GTP-bd"/>
</dbReference>
<evidence type="ECO:0000256" key="9">
    <source>
        <dbReference type="ARBA" id="ARBA00023306"/>
    </source>
</evidence>
<feature type="domain" description="EngB-type G" evidence="11">
    <location>
        <begin position="111"/>
        <end position="292"/>
    </location>
</feature>
<keyword evidence="10" id="KW-0175">Coiled coil</keyword>
<dbReference type="EMBL" id="KB454492">
    <property type="protein sequence ID" value="EME31344.1"/>
    <property type="molecule type" value="Genomic_DNA"/>
</dbReference>
<dbReference type="Pfam" id="PF01926">
    <property type="entry name" value="MMR_HSR1"/>
    <property type="match status" value="1"/>
</dbReference>
<dbReference type="RefSeq" id="XP_005707864.1">
    <property type="nucleotide sequence ID" value="XM_005707807.1"/>
</dbReference>
<evidence type="ECO:0000256" key="6">
    <source>
        <dbReference type="ARBA" id="ARBA00022842"/>
    </source>
</evidence>
<dbReference type="AlphaFoldDB" id="M2Y682"/>
<keyword evidence="3" id="KW-0132">Cell division</keyword>
<keyword evidence="8" id="KW-0717">Septation</keyword>
<dbReference type="InterPro" id="IPR030393">
    <property type="entry name" value="G_ENGB_dom"/>
</dbReference>
<evidence type="ECO:0000256" key="8">
    <source>
        <dbReference type="ARBA" id="ARBA00023210"/>
    </source>
</evidence>
<dbReference type="GO" id="GO:0051301">
    <property type="term" value="P:cell division"/>
    <property type="evidence" value="ECO:0007669"/>
    <property type="project" value="UniProtKB-KW"/>
</dbReference>
<evidence type="ECO:0000256" key="7">
    <source>
        <dbReference type="ARBA" id="ARBA00023134"/>
    </source>
</evidence>
<evidence type="ECO:0000256" key="10">
    <source>
        <dbReference type="SAM" id="Coils"/>
    </source>
</evidence>
<comment type="similarity">
    <text evidence="2">Belongs to the TRAFAC class TrmE-Era-EngA-EngB-Septin-like GTPase superfamily. EngB GTPase family.</text>
</comment>
<protein>
    <submittedName>
        <fullName evidence="12">GTP-binding protein</fullName>
    </submittedName>
</protein>
<keyword evidence="7" id="KW-0342">GTP-binding</keyword>
<evidence type="ECO:0000313" key="12">
    <source>
        <dbReference type="EMBL" id="EME31344.1"/>
    </source>
</evidence>
<keyword evidence="6" id="KW-0460">Magnesium</keyword>
<dbReference type="OMA" id="KNIMMTS"/>
<evidence type="ECO:0000256" key="1">
    <source>
        <dbReference type="ARBA" id="ARBA00001946"/>
    </source>
</evidence>
<keyword evidence="5" id="KW-0547">Nucleotide-binding</keyword>
<keyword evidence="13" id="KW-1185">Reference proteome</keyword>
<dbReference type="PANTHER" id="PTHR11649:SF13">
    <property type="entry name" value="ENGB-TYPE G DOMAIN-CONTAINING PROTEIN"/>
    <property type="match status" value="1"/>
</dbReference>
<evidence type="ECO:0000256" key="5">
    <source>
        <dbReference type="ARBA" id="ARBA00022741"/>
    </source>
</evidence>
<dbReference type="NCBIfam" id="TIGR03598">
    <property type="entry name" value="GTPase_YsxC"/>
    <property type="match status" value="1"/>
</dbReference>
<evidence type="ECO:0000256" key="3">
    <source>
        <dbReference type="ARBA" id="ARBA00022618"/>
    </source>
</evidence>
<dbReference type="PANTHER" id="PTHR11649">
    <property type="entry name" value="MSS1/TRME-RELATED GTP-BINDING PROTEIN"/>
    <property type="match status" value="1"/>
</dbReference>
<dbReference type="SUPFAM" id="SSF52540">
    <property type="entry name" value="P-loop containing nucleoside triphosphate hydrolases"/>
    <property type="match status" value="1"/>
</dbReference>
<evidence type="ECO:0000256" key="2">
    <source>
        <dbReference type="ARBA" id="ARBA00009638"/>
    </source>
</evidence>
<gene>
    <name evidence="12" type="ORF">Gasu_13130</name>
</gene>
<dbReference type="Proteomes" id="UP000030680">
    <property type="component" value="Unassembled WGS sequence"/>
</dbReference>
<name>M2Y682_GALSU</name>
<evidence type="ECO:0000256" key="4">
    <source>
        <dbReference type="ARBA" id="ARBA00022723"/>
    </source>
</evidence>
<dbReference type="STRING" id="130081.M2Y682"/>
<dbReference type="Gramene" id="EME31344">
    <property type="protein sequence ID" value="EME31344"/>
    <property type="gene ID" value="Gasu_13130"/>
</dbReference>
<dbReference type="InterPro" id="IPR019987">
    <property type="entry name" value="GTP-bd_ribosome_bio_YsxC"/>
</dbReference>
<dbReference type="CDD" id="cd01876">
    <property type="entry name" value="YihA_EngB"/>
    <property type="match status" value="1"/>
</dbReference>
<feature type="coiled-coil region" evidence="10">
    <location>
        <begin position="175"/>
        <end position="202"/>
    </location>
</feature>
<evidence type="ECO:0000313" key="13">
    <source>
        <dbReference type="Proteomes" id="UP000030680"/>
    </source>
</evidence>
<reference evidence="13" key="1">
    <citation type="journal article" date="2013" name="Science">
        <title>Gene transfer from bacteria and archaea facilitated evolution of an extremophilic eukaryote.</title>
        <authorList>
            <person name="Schonknecht G."/>
            <person name="Chen W.H."/>
            <person name="Ternes C.M."/>
            <person name="Barbier G.G."/>
            <person name="Shrestha R.P."/>
            <person name="Stanke M."/>
            <person name="Brautigam A."/>
            <person name="Baker B.J."/>
            <person name="Banfield J.F."/>
            <person name="Garavito R.M."/>
            <person name="Carr K."/>
            <person name="Wilkerson C."/>
            <person name="Rensing S.A."/>
            <person name="Gagneul D."/>
            <person name="Dickenson N.E."/>
            <person name="Oesterhelt C."/>
            <person name="Lercher M.J."/>
            <person name="Weber A.P."/>
        </authorList>
    </citation>
    <scope>NUCLEOTIDE SEQUENCE [LARGE SCALE GENOMIC DNA]</scope>
    <source>
        <strain evidence="13">074W</strain>
    </source>
</reference>
<dbReference type="GO" id="GO:0005525">
    <property type="term" value="F:GTP binding"/>
    <property type="evidence" value="ECO:0007669"/>
    <property type="project" value="UniProtKB-KW"/>
</dbReference>
<organism evidence="12 13">
    <name type="scientific">Galdieria sulphuraria</name>
    <name type="common">Red alga</name>
    <dbReference type="NCBI Taxonomy" id="130081"/>
    <lineage>
        <taxon>Eukaryota</taxon>
        <taxon>Rhodophyta</taxon>
        <taxon>Bangiophyceae</taxon>
        <taxon>Galdieriales</taxon>
        <taxon>Galdieriaceae</taxon>
        <taxon>Galdieria</taxon>
    </lineage>
</organism>
<evidence type="ECO:0000259" key="11">
    <source>
        <dbReference type="PROSITE" id="PS51706"/>
    </source>
</evidence>
<dbReference type="PROSITE" id="PS51706">
    <property type="entry name" value="G_ENGB"/>
    <property type="match status" value="1"/>
</dbReference>
<dbReference type="GO" id="GO:0046872">
    <property type="term" value="F:metal ion binding"/>
    <property type="evidence" value="ECO:0007669"/>
    <property type="project" value="UniProtKB-KW"/>
</dbReference>
<comment type="cofactor">
    <cofactor evidence="1">
        <name>Mg(2+)</name>
        <dbReference type="ChEBI" id="CHEBI:18420"/>
    </cofactor>
</comment>
<dbReference type="Gene3D" id="3.40.50.300">
    <property type="entry name" value="P-loop containing nucleotide triphosphate hydrolases"/>
    <property type="match status" value="1"/>
</dbReference>
<dbReference type="OrthoDB" id="391988at2759"/>
<sequence>MSTIFHSYSVLHRSSVKVVLALSLKRWKSIAQNIPKKTSSSGRGVRSRLRRTPIDPKILETINSLEVCSPRRRRTEYPDQDRFSGRVFQVWSRGGELYKRARVPEEFPEALLPEVALIGRSNVGKSCLINSLVGGTKSRYLAETKDFPGTTRELGFYVLRSGFLSVVDLPGYGFAIAEEQERKQWQETVKEYLQQRKTLKRLLILLDARHGIMKADRDMLQFFQRCKVKYQFVLNKCDLVKDDELARKVYMVREEISSGVYKRVLKNIMMTSSHTRAGAFTLQAELTGLALRPSQRHALKLDLATRGNVPDAIRRALKS</sequence>
<keyword evidence="4" id="KW-0479">Metal-binding</keyword>
<proteinExistence type="inferred from homology"/>